<dbReference type="InterPro" id="IPR038765">
    <property type="entry name" value="Papain-like_cys_pep_sf"/>
</dbReference>
<dbReference type="InterPro" id="IPR004134">
    <property type="entry name" value="Peptidase_C1B"/>
</dbReference>
<name>A0ABP7QA45_9SPHI</name>
<dbReference type="RefSeq" id="WP_259088034.1">
    <property type="nucleotide sequence ID" value="NZ_BAAAZC010000025.1"/>
</dbReference>
<feature type="signal peptide" evidence="1">
    <location>
        <begin position="1"/>
        <end position="20"/>
    </location>
</feature>
<evidence type="ECO:0000313" key="2">
    <source>
        <dbReference type="EMBL" id="GAA3979104.1"/>
    </source>
</evidence>
<accession>A0ABP7QA45</accession>
<dbReference type="EMBL" id="BAAAZC010000025">
    <property type="protein sequence ID" value="GAA3979104.1"/>
    <property type="molecule type" value="Genomic_DNA"/>
</dbReference>
<dbReference type="Gene3D" id="3.90.70.10">
    <property type="entry name" value="Cysteine proteinases"/>
    <property type="match status" value="1"/>
</dbReference>
<reference evidence="3" key="1">
    <citation type="journal article" date="2019" name="Int. J. Syst. Evol. Microbiol.">
        <title>The Global Catalogue of Microorganisms (GCM) 10K type strain sequencing project: providing services to taxonomists for standard genome sequencing and annotation.</title>
        <authorList>
            <consortium name="The Broad Institute Genomics Platform"/>
            <consortium name="The Broad Institute Genome Sequencing Center for Infectious Disease"/>
            <person name="Wu L."/>
            <person name="Ma J."/>
        </authorList>
    </citation>
    <scope>NUCLEOTIDE SEQUENCE [LARGE SCALE GENOMIC DNA]</scope>
    <source>
        <strain evidence="3">JCM 16601</strain>
    </source>
</reference>
<dbReference type="Proteomes" id="UP001500742">
    <property type="component" value="Unassembled WGS sequence"/>
</dbReference>
<evidence type="ECO:0000256" key="1">
    <source>
        <dbReference type="SAM" id="SignalP"/>
    </source>
</evidence>
<gene>
    <name evidence="2" type="ORF">GCM10022210_32650</name>
</gene>
<organism evidence="2 3">
    <name type="scientific">Mucilaginibacter dorajii</name>
    <dbReference type="NCBI Taxonomy" id="692994"/>
    <lineage>
        <taxon>Bacteria</taxon>
        <taxon>Pseudomonadati</taxon>
        <taxon>Bacteroidota</taxon>
        <taxon>Sphingobacteriia</taxon>
        <taxon>Sphingobacteriales</taxon>
        <taxon>Sphingobacteriaceae</taxon>
        <taxon>Mucilaginibacter</taxon>
    </lineage>
</organism>
<keyword evidence="1" id="KW-0732">Signal</keyword>
<dbReference type="SUPFAM" id="SSF54001">
    <property type="entry name" value="Cysteine proteinases"/>
    <property type="match status" value="1"/>
</dbReference>
<keyword evidence="3" id="KW-1185">Reference proteome</keyword>
<dbReference type="Pfam" id="PF03051">
    <property type="entry name" value="Peptidase_C1_2"/>
    <property type="match status" value="1"/>
</dbReference>
<comment type="caution">
    <text evidence="2">The sequence shown here is derived from an EMBL/GenBank/DDBJ whole genome shotgun (WGS) entry which is preliminary data.</text>
</comment>
<protein>
    <submittedName>
        <fullName evidence="2">C1 family peptidase</fullName>
    </submittedName>
</protein>
<feature type="chain" id="PRO_5047122352" evidence="1">
    <location>
        <begin position="21"/>
        <end position="375"/>
    </location>
</feature>
<evidence type="ECO:0000313" key="3">
    <source>
        <dbReference type="Proteomes" id="UP001500742"/>
    </source>
</evidence>
<sequence>MIKYYLASFLFVATIGYAQAQEPVTIKKITAGTVKYQGGTNTCWSFSTTSMVESAEILNEKKDIDLSELFTSRNLFIEKAKRYILSNGTTLFEAGGLAHDAMYGIEKYGAIPDEFYTRKKGVYYSTKADRQVDEVLKNYLDSVLKTKPINPDWLAGFIKKHDDIVGVPPQTFTWEGKEYTPITFAKEVLKFNRQEYATITSFTHHPFYQNFPLEIPDNFLLRENYLNVPLDEMIKIAWETIEKGQSLVVDMDVSNNGWNCGSAGYALFEDKRFKHVSNADTTEMAYTVPLRQQLFETLVTQDDHLIHIVGIAKSKNGKIFFILKDSGGDKYGPYKGYDYVSINYFAINALSITVPVSALDAKYTKLVKSPVPVIN</sequence>
<proteinExistence type="predicted"/>